<evidence type="ECO:0000313" key="1">
    <source>
        <dbReference type="EMBL" id="MFC2995134.1"/>
    </source>
</evidence>
<dbReference type="EMBL" id="JBHRSF010000016">
    <property type="protein sequence ID" value="MFC2995134.1"/>
    <property type="molecule type" value="Genomic_DNA"/>
</dbReference>
<reference evidence="1" key="1">
    <citation type="journal article" date="2014" name="Int. J. Syst. Evol. Microbiol.">
        <title>Complete genome of a new Firmicutes species belonging to the dominant human colonic microbiota ('Ruminococcus bicirculans') reveals two chromosomes and a selective capacity to utilize plant glucans.</title>
        <authorList>
            <consortium name="NISC Comparative Sequencing Program"/>
            <person name="Wegmann U."/>
            <person name="Louis P."/>
            <person name="Goesmann A."/>
            <person name="Henrissat B."/>
            <person name="Duncan S.H."/>
            <person name="Flint H.J."/>
        </authorList>
    </citation>
    <scope>NUCLEOTIDE SEQUENCE</scope>
    <source>
        <strain evidence="1">KCTC 62575</strain>
    </source>
</reference>
<dbReference type="Gene3D" id="1.10.260.40">
    <property type="entry name" value="lambda repressor-like DNA-binding domains"/>
    <property type="match status" value="1"/>
</dbReference>
<evidence type="ECO:0000313" key="4">
    <source>
        <dbReference type="Proteomes" id="UP001595455"/>
    </source>
</evidence>
<dbReference type="SUPFAM" id="SSF47413">
    <property type="entry name" value="lambda repressor-like DNA-binding domains"/>
    <property type="match status" value="1"/>
</dbReference>
<evidence type="ECO:0000313" key="2">
    <source>
        <dbReference type="EMBL" id="RFC81463.1"/>
    </source>
</evidence>
<dbReference type="EMBL" id="PYIX02000097">
    <property type="protein sequence ID" value="RFC81463.1"/>
    <property type="molecule type" value="Genomic_DNA"/>
</dbReference>
<proteinExistence type="predicted"/>
<dbReference type="AlphaFoldDB" id="A0A371YJ13"/>
<comment type="caution">
    <text evidence="2">The sequence shown here is derived from an EMBL/GenBank/DDBJ whole genome shotgun (WGS) entry which is preliminary data.</text>
</comment>
<dbReference type="Pfam" id="PF14549">
    <property type="entry name" value="P22_Cro"/>
    <property type="match status" value="1"/>
</dbReference>
<reference evidence="4" key="3">
    <citation type="journal article" date="2019" name="Int. J. Syst. Evol. Microbiol.">
        <title>The Global Catalogue of Microorganisms (GCM) 10K type strain sequencing project: providing services to taxonomists for standard genome sequencing and annotation.</title>
        <authorList>
            <consortium name="The Broad Institute Genomics Platform"/>
            <consortium name="The Broad Institute Genome Sequencing Center for Infectious Disease"/>
            <person name="Wu L."/>
            <person name="Ma J."/>
        </authorList>
    </citation>
    <scope>NUCLEOTIDE SEQUENCE [LARGE SCALE GENOMIC DNA]</scope>
    <source>
        <strain evidence="4">KCTC 62575</strain>
    </source>
</reference>
<dbReference type="RefSeq" id="WP_107010200.1">
    <property type="nucleotide sequence ID" value="NZ_JBHRSF010000016.1"/>
</dbReference>
<sequence>MTVDDLKKHFGVEKDIQLTKTILGVTRGTISKWRYRGIPLDTQARIQLLTKGKVKANLQALSA</sequence>
<reference evidence="1" key="4">
    <citation type="submission" date="2024-09" db="EMBL/GenBank/DDBJ databases">
        <authorList>
            <person name="Sun Q."/>
            <person name="Mori K."/>
        </authorList>
    </citation>
    <scope>NUCLEOTIDE SEQUENCE</scope>
    <source>
        <strain evidence="1">KCTC 62575</strain>
    </source>
</reference>
<protein>
    <submittedName>
        <fullName evidence="1">Cro/CI family transcriptional regulator</fullName>
    </submittedName>
</protein>
<accession>A0A371YJ13</accession>
<dbReference type="GO" id="GO:0003677">
    <property type="term" value="F:DNA binding"/>
    <property type="evidence" value="ECO:0007669"/>
    <property type="project" value="InterPro"/>
</dbReference>
<organism evidence="2 3">
    <name type="scientific">Acinetobacter sichuanensis</name>
    <dbReference type="NCBI Taxonomy" id="2136183"/>
    <lineage>
        <taxon>Bacteria</taxon>
        <taxon>Pseudomonadati</taxon>
        <taxon>Pseudomonadota</taxon>
        <taxon>Gammaproteobacteria</taxon>
        <taxon>Moraxellales</taxon>
        <taxon>Moraxellaceae</taxon>
        <taxon>Acinetobacter</taxon>
    </lineage>
</organism>
<name>A0A371YJ13_9GAMM</name>
<gene>
    <name evidence="1" type="ORF">ACFODO_07585</name>
    <name evidence="2" type="ORF">C9E89_021740</name>
</gene>
<keyword evidence="4" id="KW-1185">Reference proteome</keyword>
<evidence type="ECO:0000313" key="3">
    <source>
        <dbReference type="Proteomes" id="UP000240957"/>
    </source>
</evidence>
<dbReference type="InterPro" id="IPR010982">
    <property type="entry name" value="Lambda_DNA-bd_dom_sf"/>
</dbReference>
<dbReference type="Proteomes" id="UP001595455">
    <property type="component" value="Unassembled WGS sequence"/>
</dbReference>
<dbReference type="OrthoDB" id="6710623at2"/>
<reference evidence="2 3" key="2">
    <citation type="submission" date="2018-08" db="EMBL/GenBank/DDBJ databases">
        <title>The draft genome of Acinetobacter sichuanensis strain WCHAc060041.</title>
        <authorList>
            <person name="Qin J."/>
            <person name="Feng Y."/>
            <person name="Zong Z."/>
        </authorList>
    </citation>
    <scope>NUCLEOTIDE SEQUENCE [LARGE SCALE GENOMIC DNA]</scope>
    <source>
        <strain evidence="2 3">WCHAc060041</strain>
    </source>
</reference>
<dbReference type="Proteomes" id="UP000240957">
    <property type="component" value="Unassembled WGS sequence"/>
</dbReference>